<dbReference type="PANTHER" id="PTHR34980:SF3">
    <property type="entry name" value="BLR8105 PROTEIN"/>
    <property type="match status" value="1"/>
</dbReference>
<reference evidence="2" key="1">
    <citation type="submission" date="2020-02" db="EMBL/GenBank/DDBJ databases">
        <title>Synteny-based analysis reveals conserved mechanism for high triclosan tolerance in Pseudomonas, as well as instances of horizontal transfer.</title>
        <authorList>
            <person name="Mcfarland A.G."/>
            <person name="Bertucci H.K."/>
            <person name="Litmann E."/>
            <person name="Shen J."/>
            <person name="Huttenhower C."/>
            <person name="Hartmann E.M."/>
        </authorList>
    </citation>
    <scope>NUCLEOTIDE SEQUENCE</scope>
    <source>
        <strain evidence="2">109A1</strain>
    </source>
</reference>
<dbReference type="InterPro" id="IPR008523">
    <property type="entry name" value="DUF805"/>
</dbReference>
<dbReference type="Pfam" id="PF05656">
    <property type="entry name" value="DUF805"/>
    <property type="match status" value="1"/>
</dbReference>
<keyword evidence="1" id="KW-1133">Transmembrane helix</keyword>
<dbReference type="GO" id="GO:0005886">
    <property type="term" value="C:plasma membrane"/>
    <property type="evidence" value="ECO:0007669"/>
    <property type="project" value="TreeGrafter"/>
</dbReference>
<feature type="transmembrane region" description="Helical" evidence="1">
    <location>
        <begin position="287"/>
        <end position="310"/>
    </location>
</feature>
<feature type="transmembrane region" description="Helical" evidence="1">
    <location>
        <begin position="245"/>
        <end position="267"/>
    </location>
</feature>
<dbReference type="EMBL" id="JAAMRD010000001">
    <property type="protein sequence ID" value="MBA1302782.1"/>
    <property type="molecule type" value="Genomic_DNA"/>
</dbReference>
<organism evidence="3 4">
    <name type="scientific">Stutzerimonas stutzeri</name>
    <name type="common">Pseudomonas stutzeri</name>
    <dbReference type="NCBI Taxonomy" id="316"/>
    <lineage>
        <taxon>Bacteria</taxon>
        <taxon>Pseudomonadati</taxon>
        <taxon>Pseudomonadota</taxon>
        <taxon>Gammaproteobacteria</taxon>
        <taxon>Pseudomonadales</taxon>
        <taxon>Pseudomonadaceae</taxon>
        <taxon>Stutzerimonas</taxon>
    </lineage>
</organism>
<feature type="transmembrane region" description="Helical" evidence="1">
    <location>
        <begin position="211"/>
        <end position="233"/>
    </location>
</feature>
<protein>
    <submittedName>
        <fullName evidence="3">DUF805 domain-containing protein</fullName>
    </submittedName>
</protein>
<dbReference type="EMBL" id="JAODZE010000031">
    <property type="protein sequence ID" value="MDH0148615.1"/>
    <property type="molecule type" value="Genomic_DNA"/>
</dbReference>
<evidence type="ECO:0000313" key="3">
    <source>
        <dbReference type="EMBL" id="MDH0148615.1"/>
    </source>
</evidence>
<dbReference type="PANTHER" id="PTHR34980">
    <property type="entry name" value="INNER MEMBRANE PROTEIN-RELATED-RELATED"/>
    <property type="match status" value="1"/>
</dbReference>
<feature type="transmembrane region" description="Helical" evidence="1">
    <location>
        <begin position="184"/>
        <end position="205"/>
    </location>
</feature>
<reference evidence="3" key="2">
    <citation type="submission" date="2022-09" db="EMBL/GenBank/DDBJ databases">
        <title>Intensive care unit water sources are persistently colonized with multi-drug resistant bacteria and are the site of extensive horizontal gene transfer of antibiotic resistance genes.</title>
        <authorList>
            <person name="Diorio-Toth L."/>
        </authorList>
    </citation>
    <scope>NUCLEOTIDE SEQUENCE</scope>
    <source>
        <strain evidence="3">GD04147</strain>
    </source>
</reference>
<dbReference type="Proteomes" id="UP001138621">
    <property type="component" value="Unassembled WGS sequence"/>
</dbReference>
<keyword evidence="1" id="KW-0472">Membrane</keyword>
<sequence>MQEAQFRIVFNGELMPDMPLEAVKTNLAALFKTDLGKVERLFSGEAAIIKSKLSSNEADKYLGALHRAGARAYKEPERIAPSLSLVQTEEELAAARVHEPSAAPMTCPKCGHVQSQSSECSACGIIIDKYLARQAQLREETKPRSASAGPSPYAPPSSLVGEVMPMHGELKPFSVSGRIGRLRYLAWSLVVVLASAGLFGIAGIIMAISSIAGVICMGLIFIGMLVVNVQIGVQRLHDFGWSGWLLLLNLVPVVGTIFPFVMMLVPGSKDVNRYGSPPPPNSLSVKILATLWLLVILIGVAAALTVPTLVDLRQSAF</sequence>
<evidence type="ECO:0000313" key="2">
    <source>
        <dbReference type="EMBL" id="MBA1302782.1"/>
    </source>
</evidence>
<comment type="caution">
    <text evidence="3">The sequence shown here is derived from an EMBL/GenBank/DDBJ whole genome shotgun (WGS) entry which is preliminary data.</text>
</comment>
<evidence type="ECO:0000256" key="1">
    <source>
        <dbReference type="SAM" id="Phobius"/>
    </source>
</evidence>
<proteinExistence type="predicted"/>
<gene>
    <name evidence="2" type="ORF">G7024_00040</name>
    <name evidence="3" type="ORF">N7335_19680</name>
</gene>
<keyword evidence="1" id="KW-0812">Transmembrane</keyword>
<evidence type="ECO:0000313" key="4">
    <source>
        <dbReference type="Proteomes" id="UP001158076"/>
    </source>
</evidence>
<accession>A0A4S2B545</accession>
<dbReference type="RefSeq" id="WP_014595769.1">
    <property type="nucleotide sequence ID" value="NZ_CAJFAG010000009.1"/>
</dbReference>
<dbReference type="Proteomes" id="UP001158076">
    <property type="component" value="Unassembled WGS sequence"/>
</dbReference>
<name>A0A4S2B545_STUST</name>
<dbReference type="AlphaFoldDB" id="A0A4S2B545"/>